<dbReference type="RefSeq" id="WP_193686515.1">
    <property type="nucleotide sequence ID" value="NZ_CP062941.1"/>
</dbReference>
<evidence type="ECO:0000313" key="3">
    <source>
        <dbReference type="Proteomes" id="UP000593875"/>
    </source>
</evidence>
<evidence type="ECO:0000313" key="2">
    <source>
        <dbReference type="EMBL" id="QOL49476.1"/>
    </source>
</evidence>
<accession>A0A7L9U5Y4</accession>
<dbReference type="KEGG" id="mlir:LPB04_21740"/>
<dbReference type="AlphaFoldDB" id="A0A7L9U5Y4"/>
<evidence type="ECO:0000256" key="1">
    <source>
        <dbReference type="SAM" id="SignalP"/>
    </source>
</evidence>
<protein>
    <submittedName>
        <fullName evidence="2">Uncharacterized protein</fullName>
    </submittedName>
</protein>
<organism evidence="2 3">
    <name type="scientific">Massilia litorea</name>
    <dbReference type="NCBI Taxonomy" id="2769491"/>
    <lineage>
        <taxon>Bacteria</taxon>
        <taxon>Pseudomonadati</taxon>
        <taxon>Pseudomonadota</taxon>
        <taxon>Betaproteobacteria</taxon>
        <taxon>Burkholderiales</taxon>
        <taxon>Oxalobacteraceae</taxon>
        <taxon>Telluria group</taxon>
        <taxon>Massilia</taxon>
    </lineage>
</organism>
<proteinExistence type="predicted"/>
<feature type="chain" id="PRO_5032620620" evidence="1">
    <location>
        <begin position="20"/>
        <end position="116"/>
    </location>
</feature>
<name>A0A7L9U5Y4_9BURK</name>
<gene>
    <name evidence="2" type="ORF">LPB04_21740</name>
</gene>
<feature type="signal peptide" evidence="1">
    <location>
        <begin position="1"/>
        <end position="19"/>
    </location>
</feature>
<dbReference type="Proteomes" id="UP000593875">
    <property type="component" value="Chromosome"/>
</dbReference>
<keyword evidence="3" id="KW-1185">Reference proteome</keyword>
<sequence length="116" mass="12596">MRTLLCLVFACTQAAAVAAAPIDQGEAEDLKHDIAGEYRLETGRSVRLSVLDGTLYIDLDNAGRKALHPVAPNLLASRDGSLTVEYLPAGSVERIRIRHERFPAGQRLGMLRTAGR</sequence>
<dbReference type="EMBL" id="CP062941">
    <property type="protein sequence ID" value="QOL49476.1"/>
    <property type="molecule type" value="Genomic_DNA"/>
</dbReference>
<reference evidence="2 3" key="1">
    <citation type="submission" date="2020-10" db="EMBL/GenBank/DDBJ databases">
        <title>Genome sequencing of Massilia sp. LPB0304.</title>
        <authorList>
            <person name="Kim J."/>
        </authorList>
    </citation>
    <scope>NUCLEOTIDE SEQUENCE [LARGE SCALE GENOMIC DNA]</scope>
    <source>
        <strain evidence="2 3">LPB0304</strain>
    </source>
</reference>
<keyword evidence="1" id="KW-0732">Signal</keyword>